<protein>
    <recommendedName>
        <fullName evidence="4">Porin</fullName>
    </recommendedName>
</protein>
<proteinExistence type="predicted"/>
<name>A0A9Y2AH88_9FIRM</name>
<keyword evidence="1" id="KW-0732">Signal</keyword>
<keyword evidence="3" id="KW-1185">Reference proteome</keyword>
<feature type="signal peptide" evidence="1">
    <location>
        <begin position="1"/>
        <end position="26"/>
    </location>
</feature>
<evidence type="ECO:0000313" key="3">
    <source>
        <dbReference type="Proteomes" id="UP001243623"/>
    </source>
</evidence>
<feature type="chain" id="PRO_5040789025" description="Porin" evidence="1">
    <location>
        <begin position="27"/>
        <end position="430"/>
    </location>
</feature>
<evidence type="ECO:0008006" key="4">
    <source>
        <dbReference type="Google" id="ProtNLM"/>
    </source>
</evidence>
<dbReference type="EMBL" id="CP120678">
    <property type="protein sequence ID" value="WIW70779.1"/>
    <property type="molecule type" value="Genomic_DNA"/>
</dbReference>
<organism evidence="2 3">
    <name type="scientific">Selenobaculum gibii</name>
    <dbReference type="NCBI Taxonomy" id="3054208"/>
    <lineage>
        <taxon>Bacteria</taxon>
        <taxon>Bacillati</taxon>
        <taxon>Bacillota</taxon>
        <taxon>Negativicutes</taxon>
        <taxon>Selenomonadales</taxon>
        <taxon>Selenomonadaceae</taxon>
        <taxon>Selenobaculum</taxon>
    </lineage>
</organism>
<evidence type="ECO:0000313" key="2">
    <source>
        <dbReference type="EMBL" id="WIW70779.1"/>
    </source>
</evidence>
<dbReference type="RefSeq" id="WP_147669325.1">
    <property type="nucleotide sequence ID" value="NZ_CP120678.1"/>
</dbReference>
<evidence type="ECO:0000256" key="1">
    <source>
        <dbReference type="SAM" id="SignalP"/>
    </source>
</evidence>
<dbReference type="AlphaFoldDB" id="A0A9Y2AH88"/>
<accession>A0A9Y2AH88</accession>
<gene>
    <name evidence="2" type="ORF">P3F81_00145</name>
</gene>
<sequence length="430" mass="48020">MKKSNKCFIMALTAAISLNFANSAFAAPTQEEINALKTEIAELSKLLKVEQNKDKFQEKKEKRDKLWEFKGDARFKYSNLGSSSKTTERFRITMDHPVGDDMNFHMRWNVMDDNEFGLTSNRADNLYSANGSYRYADFSGSDNNWISDAYIEMYDALGAKAITAGRFGQTFGATGFWSDAEASGGIDGIKFDFTDDKRITVGFANFGAAMEYPEYVTGGTSATYPNGDSATPYYFTKGIEDAFFLNAKFPISDKTDFYTMYLKEVGSARANALMTSNSTKPTEAEWSGGHELWGLGVKTEITDNVNLLGDFMQNRAFDDHQNAYYLSLRYKGADIEKPGSFGVNLDYRHIDAAYTRENNKGTEYYSILAGNKLSSDMTLAEDGIKGPVIGFQWAPGYDLLVEAKRSFATKYTETGEKADDYTSISLSTKF</sequence>
<dbReference type="KEGG" id="sgbi:P3F81_00145"/>
<dbReference type="Proteomes" id="UP001243623">
    <property type="component" value="Chromosome"/>
</dbReference>
<reference evidence="2" key="1">
    <citation type="submission" date="2023-03" db="EMBL/GenBank/DDBJ databases">
        <title>Selenobaculum gbiensis gen. nov. sp. nov., a new bacterium isolated from the gut microbiota of IBD patient.</title>
        <authorList>
            <person name="Yeo S."/>
            <person name="Park H."/>
            <person name="Huh C.S."/>
        </authorList>
    </citation>
    <scope>NUCLEOTIDE SEQUENCE</scope>
    <source>
        <strain evidence="2">ICN-92133</strain>
    </source>
</reference>